<reference evidence="1 2" key="1">
    <citation type="journal article" date="2020" name="Nat. Food">
        <title>A phased Vanilla planifolia genome enables genetic improvement of flavour and production.</title>
        <authorList>
            <person name="Hasing T."/>
            <person name="Tang H."/>
            <person name="Brym M."/>
            <person name="Khazi F."/>
            <person name="Huang T."/>
            <person name="Chambers A.H."/>
        </authorList>
    </citation>
    <scope>NUCLEOTIDE SEQUENCE [LARGE SCALE GENOMIC DNA]</scope>
    <source>
        <tissue evidence="1">Leaf</tissue>
    </source>
</reference>
<organism evidence="1 2">
    <name type="scientific">Vanilla planifolia</name>
    <name type="common">Vanilla</name>
    <dbReference type="NCBI Taxonomy" id="51239"/>
    <lineage>
        <taxon>Eukaryota</taxon>
        <taxon>Viridiplantae</taxon>
        <taxon>Streptophyta</taxon>
        <taxon>Embryophyta</taxon>
        <taxon>Tracheophyta</taxon>
        <taxon>Spermatophyta</taxon>
        <taxon>Magnoliopsida</taxon>
        <taxon>Liliopsida</taxon>
        <taxon>Asparagales</taxon>
        <taxon>Orchidaceae</taxon>
        <taxon>Vanilloideae</taxon>
        <taxon>Vanilleae</taxon>
        <taxon>Vanilla</taxon>
    </lineage>
</organism>
<evidence type="ECO:0000313" key="2">
    <source>
        <dbReference type="Proteomes" id="UP000639772"/>
    </source>
</evidence>
<name>A0A835PRA9_VANPL</name>
<dbReference type="Proteomes" id="UP000639772">
    <property type="component" value="Chromosome 13"/>
</dbReference>
<proteinExistence type="predicted"/>
<accession>A0A835PRA9</accession>
<sequence>MKIFNTHRWLSTKESMSLNLLCMPFSFIHIPPKRKRNTKFQRTKWPYGIPWNRRKLDILSVYYFIELVLCFLFELTQHSAPIRCSALPHLYFGMSRSEDLSSS</sequence>
<dbReference type="AlphaFoldDB" id="A0A835PRA9"/>
<dbReference type="EMBL" id="JADCNM010000013">
    <property type="protein sequence ID" value="KAG0456284.1"/>
    <property type="molecule type" value="Genomic_DNA"/>
</dbReference>
<comment type="caution">
    <text evidence="1">The sequence shown here is derived from an EMBL/GenBank/DDBJ whole genome shotgun (WGS) entry which is preliminary data.</text>
</comment>
<protein>
    <submittedName>
        <fullName evidence="1">Uncharacterized protein</fullName>
    </submittedName>
</protein>
<evidence type="ECO:0000313" key="1">
    <source>
        <dbReference type="EMBL" id="KAG0456284.1"/>
    </source>
</evidence>
<gene>
    <name evidence="1" type="ORF">HPP92_024072</name>
</gene>